<evidence type="ECO:0000256" key="1">
    <source>
        <dbReference type="SAM" id="Phobius"/>
    </source>
</evidence>
<protein>
    <submittedName>
        <fullName evidence="3">Unannotated protein</fullName>
    </submittedName>
</protein>
<feature type="domain" description="D-alanyl-D-alanine carboxypeptidase-like core" evidence="2">
    <location>
        <begin position="86"/>
        <end position="184"/>
    </location>
</feature>
<gene>
    <name evidence="3" type="ORF">UFOPK1425_00179</name>
</gene>
<dbReference type="PANTHER" id="PTHR34385:SF1">
    <property type="entry name" value="PEPTIDOGLYCAN L-ALANYL-D-GLUTAMATE ENDOPEPTIDASE CWLK"/>
    <property type="match status" value="1"/>
</dbReference>
<dbReference type="SUPFAM" id="SSF55166">
    <property type="entry name" value="Hedgehog/DD-peptidase"/>
    <property type="match status" value="1"/>
</dbReference>
<keyword evidence="1" id="KW-0812">Transmembrane</keyword>
<accession>A0A6J6B5L3</accession>
<dbReference type="InterPro" id="IPR009045">
    <property type="entry name" value="Zn_M74/Hedgehog-like"/>
</dbReference>
<dbReference type="PANTHER" id="PTHR34385">
    <property type="entry name" value="D-ALANYL-D-ALANINE CARBOXYPEPTIDASE"/>
    <property type="match status" value="1"/>
</dbReference>
<keyword evidence="1" id="KW-1133">Transmembrane helix</keyword>
<proteinExistence type="predicted"/>
<feature type="transmembrane region" description="Helical" evidence="1">
    <location>
        <begin position="6"/>
        <end position="26"/>
    </location>
</feature>
<dbReference type="GO" id="GO:0008233">
    <property type="term" value="F:peptidase activity"/>
    <property type="evidence" value="ECO:0007669"/>
    <property type="project" value="InterPro"/>
</dbReference>
<dbReference type="GO" id="GO:0006508">
    <property type="term" value="P:proteolysis"/>
    <property type="evidence" value="ECO:0007669"/>
    <property type="project" value="InterPro"/>
</dbReference>
<dbReference type="Gene3D" id="3.30.1380.10">
    <property type="match status" value="1"/>
</dbReference>
<evidence type="ECO:0000313" key="3">
    <source>
        <dbReference type="EMBL" id="CAB4533609.1"/>
    </source>
</evidence>
<dbReference type="InterPro" id="IPR052179">
    <property type="entry name" value="DD-CPase-like"/>
</dbReference>
<sequence>MSKERILIGLGIIGYIGAVFFVISLARVSPAQEPAKYVPAPPTKLLCFNSKTEELRESDSNLGCTTEEASLGGAPIEHGDVRPNGLNPTFAIRFQAAQAAAKKLGYRLQITSGFRSQNLQARLFADAVKKYGSEEEASKWVLPRDISHHPWGTAIDVNYPGDKVAVKWLEENGSTFGICRVYENEWWHFEPVIAPGGTCPKMAANALSSLESSPTGAEDLN</sequence>
<reference evidence="3" key="1">
    <citation type="submission" date="2020-05" db="EMBL/GenBank/DDBJ databases">
        <authorList>
            <person name="Chiriac C."/>
            <person name="Salcher M."/>
            <person name="Ghai R."/>
            <person name="Kavagutti S V."/>
        </authorList>
    </citation>
    <scope>NUCLEOTIDE SEQUENCE</scope>
</reference>
<evidence type="ECO:0000259" key="2">
    <source>
        <dbReference type="Pfam" id="PF02557"/>
    </source>
</evidence>
<dbReference type="AlphaFoldDB" id="A0A6J6B5L3"/>
<dbReference type="Pfam" id="PF02557">
    <property type="entry name" value="VanY"/>
    <property type="match status" value="1"/>
</dbReference>
<name>A0A6J6B5L3_9ZZZZ</name>
<dbReference type="EMBL" id="CAEZSJ010000018">
    <property type="protein sequence ID" value="CAB4533609.1"/>
    <property type="molecule type" value="Genomic_DNA"/>
</dbReference>
<dbReference type="InterPro" id="IPR003709">
    <property type="entry name" value="VanY-like_core_dom"/>
</dbReference>
<organism evidence="3">
    <name type="scientific">freshwater metagenome</name>
    <dbReference type="NCBI Taxonomy" id="449393"/>
    <lineage>
        <taxon>unclassified sequences</taxon>
        <taxon>metagenomes</taxon>
        <taxon>ecological metagenomes</taxon>
    </lineage>
</organism>
<keyword evidence="1" id="KW-0472">Membrane</keyword>